<organism evidence="1 2">
    <name type="scientific">Aegilops tauschii subsp. strangulata</name>
    <name type="common">Goatgrass</name>
    <dbReference type="NCBI Taxonomy" id="200361"/>
    <lineage>
        <taxon>Eukaryota</taxon>
        <taxon>Viridiplantae</taxon>
        <taxon>Streptophyta</taxon>
        <taxon>Embryophyta</taxon>
        <taxon>Tracheophyta</taxon>
        <taxon>Spermatophyta</taxon>
        <taxon>Magnoliopsida</taxon>
        <taxon>Liliopsida</taxon>
        <taxon>Poales</taxon>
        <taxon>Poaceae</taxon>
        <taxon>BOP clade</taxon>
        <taxon>Pooideae</taxon>
        <taxon>Triticodae</taxon>
        <taxon>Triticeae</taxon>
        <taxon>Triticinae</taxon>
        <taxon>Aegilops</taxon>
    </lineage>
</organism>
<proteinExistence type="predicted"/>
<sequence length="55" mass="6168">GPGQEDALRHRLLLWLRPCRARHLRPGKQAHPRAQLAAIFSVFIGLSEHGLTFDG</sequence>
<keyword evidence="2" id="KW-1185">Reference proteome</keyword>
<reference evidence="1" key="5">
    <citation type="journal article" date="2021" name="G3 (Bethesda)">
        <title>Aegilops tauschii genome assembly Aet v5.0 features greater sequence contiguity and improved annotation.</title>
        <authorList>
            <person name="Wang L."/>
            <person name="Zhu T."/>
            <person name="Rodriguez J.C."/>
            <person name="Deal K.R."/>
            <person name="Dubcovsky J."/>
            <person name="McGuire P.E."/>
            <person name="Lux T."/>
            <person name="Spannagl M."/>
            <person name="Mayer K.F.X."/>
            <person name="Baldrich P."/>
            <person name="Meyers B.C."/>
            <person name="Huo N."/>
            <person name="Gu Y.Q."/>
            <person name="Zhou H."/>
            <person name="Devos K.M."/>
            <person name="Bennetzen J.L."/>
            <person name="Unver T."/>
            <person name="Budak H."/>
            <person name="Gulick P.J."/>
            <person name="Galiba G."/>
            <person name="Kalapos B."/>
            <person name="Nelson D.R."/>
            <person name="Li P."/>
            <person name="You F.M."/>
            <person name="Luo M.C."/>
            <person name="Dvorak J."/>
        </authorList>
    </citation>
    <scope>NUCLEOTIDE SEQUENCE [LARGE SCALE GENOMIC DNA]</scope>
    <source>
        <strain evidence="1">cv. AL8/78</strain>
    </source>
</reference>
<name>A0A453SIS3_AEGTS</name>
<accession>A0A453SIS3</accession>
<reference evidence="2" key="1">
    <citation type="journal article" date="2014" name="Science">
        <title>Ancient hybridizations among the ancestral genomes of bread wheat.</title>
        <authorList>
            <consortium name="International Wheat Genome Sequencing Consortium,"/>
            <person name="Marcussen T."/>
            <person name="Sandve S.R."/>
            <person name="Heier L."/>
            <person name="Spannagl M."/>
            <person name="Pfeifer M."/>
            <person name="Jakobsen K.S."/>
            <person name="Wulff B.B."/>
            <person name="Steuernagel B."/>
            <person name="Mayer K.F."/>
            <person name="Olsen O.A."/>
        </authorList>
    </citation>
    <scope>NUCLEOTIDE SEQUENCE [LARGE SCALE GENOMIC DNA]</scope>
    <source>
        <strain evidence="2">cv. AL8/78</strain>
    </source>
</reference>
<protein>
    <submittedName>
        <fullName evidence="1">Uncharacterized protein</fullName>
    </submittedName>
</protein>
<dbReference type="EnsemblPlants" id="AET7Gv20982900.5">
    <property type="protein sequence ID" value="AET7Gv20982900.5"/>
    <property type="gene ID" value="AET7Gv20982900"/>
</dbReference>
<dbReference type="Proteomes" id="UP000015105">
    <property type="component" value="Chromosome 7D"/>
</dbReference>
<reference evidence="2" key="2">
    <citation type="journal article" date="2017" name="Nat. Plants">
        <title>The Aegilops tauschii genome reveals multiple impacts of transposons.</title>
        <authorList>
            <person name="Zhao G."/>
            <person name="Zou C."/>
            <person name="Li K."/>
            <person name="Wang K."/>
            <person name="Li T."/>
            <person name="Gao L."/>
            <person name="Zhang X."/>
            <person name="Wang H."/>
            <person name="Yang Z."/>
            <person name="Liu X."/>
            <person name="Jiang W."/>
            <person name="Mao L."/>
            <person name="Kong X."/>
            <person name="Jiao Y."/>
            <person name="Jia J."/>
        </authorList>
    </citation>
    <scope>NUCLEOTIDE SEQUENCE [LARGE SCALE GENOMIC DNA]</scope>
    <source>
        <strain evidence="2">cv. AL8/78</strain>
    </source>
</reference>
<dbReference type="Gramene" id="AET7Gv20982900.5">
    <property type="protein sequence ID" value="AET7Gv20982900.5"/>
    <property type="gene ID" value="AET7Gv20982900"/>
</dbReference>
<reference evidence="1" key="3">
    <citation type="journal article" date="2017" name="Nature">
        <title>Genome sequence of the progenitor of the wheat D genome Aegilops tauschii.</title>
        <authorList>
            <person name="Luo M.C."/>
            <person name="Gu Y.Q."/>
            <person name="Puiu D."/>
            <person name="Wang H."/>
            <person name="Twardziok S.O."/>
            <person name="Deal K.R."/>
            <person name="Huo N."/>
            <person name="Zhu T."/>
            <person name="Wang L."/>
            <person name="Wang Y."/>
            <person name="McGuire P.E."/>
            <person name="Liu S."/>
            <person name="Long H."/>
            <person name="Ramasamy R.K."/>
            <person name="Rodriguez J.C."/>
            <person name="Van S.L."/>
            <person name="Yuan L."/>
            <person name="Wang Z."/>
            <person name="Xia Z."/>
            <person name="Xiao L."/>
            <person name="Anderson O.D."/>
            <person name="Ouyang S."/>
            <person name="Liang Y."/>
            <person name="Zimin A.V."/>
            <person name="Pertea G."/>
            <person name="Qi P."/>
            <person name="Bennetzen J.L."/>
            <person name="Dai X."/>
            <person name="Dawson M.W."/>
            <person name="Muller H.G."/>
            <person name="Kugler K."/>
            <person name="Rivarola-Duarte L."/>
            <person name="Spannagl M."/>
            <person name="Mayer K.F.X."/>
            <person name="Lu F.H."/>
            <person name="Bevan M.W."/>
            <person name="Leroy P."/>
            <person name="Li P."/>
            <person name="You F.M."/>
            <person name="Sun Q."/>
            <person name="Liu Z."/>
            <person name="Lyons E."/>
            <person name="Wicker T."/>
            <person name="Salzberg S.L."/>
            <person name="Devos K.M."/>
            <person name="Dvorak J."/>
        </authorList>
    </citation>
    <scope>NUCLEOTIDE SEQUENCE [LARGE SCALE GENOMIC DNA]</scope>
    <source>
        <strain evidence="1">cv. AL8/78</strain>
    </source>
</reference>
<reference evidence="1" key="4">
    <citation type="submission" date="2019-03" db="UniProtKB">
        <authorList>
            <consortium name="EnsemblPlants"/>
        </authorList>
    </citation>
    <scope>IDENTIFICATION</scope>
</reference>
<dbReference type="AlphaFoldDB" id="A0A453SIS3"/>
<evidence type="ECO:0000313" key="1">
    <source>
        <dbReference type="EnsemblPlants" id="AET7Gv20982900.5"/>
    </source>
</evidence>
<evidence type="ECO:0000313" key="2">
    <source>
        <dbReference type="Proteomes" id="UP000015105"/>
    </source>
</evidence>